<feature type="transmembrane region" description="Helical" evidence="6">
    <location>
        <begin position="62"/>
        <end position="83"/>
    </location>
</feature>
<sequence>MSALPFFAREYYVEILIIFLINVILAVSYRLIATTGDWTLCHVVLMGAGAYASALMAKHFGWPFWMTMPLAGAAAGLVGFGIVYPLLRTVGFAFFIASLAIGEFIRLVWIKFHTPFGGPRGMINIPYVGELGPIDFYEAIPYYFMTLMITSGCVFIMYRIDRSRIGNTFKVIYEDDVLAESIGIRVGRYRSFAFVLGSFFAGIAGALLAHRLSAIDPHQFGLDEMVYLLVWVVVG</sequence>
<feature type="transmembrane region" description="Helical" evidence="6">
    <location>
        <begin position="12"/>
        <end position="32"/>
    </location>
</feature>
<evidence type="ECO:0000256" key="6">
    <source>
        <dbReference type="SAM" id="Phobius"/>
    </source>
</evidence>
<dbReference type="InterPro" id="IPR043428">
    <property type="entry name" value="LivM-like"/>
</dbReference>
<reference evidence="7" key="1">
    <citation type="journal article" date="2015" name="Nature">
        <title>Complex archaea that bridge the gap between prokaryotes and eukaryotes.</title>
        <authorList>
            <person name="Spang A."/>
            <person name="Saw J.H."/>
            <person name="Jorgensen S.L."/>
            <person name="Zaremba-Niedzwiedzka K."/>
            <person name="Martijn J."/>
            <person name="Lind A.E."/>
            <person name="van Eijk R."/>
            <person name="Schleper C."/>
            <person name="Guy L."/>
            <person name="Ettema T.J."/>
        </authorList>
    </citation>
    <scope>NUCLEOTIDE SEQUENCE</scope>
</reference>
<dbReference type="GO" id="GO:0005886">
    <property type="term" value="C:plasma membrane"/>
    <property type="evidence" value="ECO:0007669"/>
    <property type="project" value="UniProtKB-SubCell"/>
</dbReference>
<evidence type="ECO:0008006" key="8">
    <source>
        <dbReference type="Google" id="ProtNLM"/>
    </source>
</evidence>
<dbReference type="AlphaFoldDB" id="A0A0F9EQZ8"/>
<dbReference type="CDD" id="cd06581">
    <property type="entry name" value="TM_PBP1_LivM_like"/>
    <property type="match status" value="1"/>
</dbReference>
<comment type="subcellular location">
    <subcellularLocation>
        <location evidence="1">Cell membrane</location>
        <topology evidence="1">Multi-pass membrane protein</topology>
    </subcellularLocation>
</comment>
<feature type="transmembrane region" description="Helical" evidence="6">
    <location>
        <begin position="90"/>
        <end position="110"/>
    </location>
</feature>
<feature type="non-terminal residue" evidence="7">
    <location>
        <position position="235"/>
    </location>
</feature>
<dbReference type="EMBL" id="LAZR01035892">
    <property type="protein sequence ID" value="KKL26278.1"/>
    <property type="molecule type" value="Genomic_DNA"/>
</dbReference>
<feature type="transmembrane region" description="Helical" evidence="6">
    <location>
        <begin position="140"/>
        <end position="160"/>
    </location>
</feature>
<evidence type="ECO:0000256" key="4">
    <source>
        <dbReference type="ARBA" id="ARBA00022989"/>
    </source>
</evidence>
<feature type="transmembrane region" description="Helical" evidence="6">
    <location>
        <begin position="192"/>
        <end position="212"/>
    </location>
</feature>
<keyword evidence="3 6" id="KW-0812">Transmembrane</keyword>
<organism evidence="7">
    <name type="scientific">marine sediment metagenome</name>
    <dbReference type="NCBI Taxonomy" id="412755"/>
    <lineage>
        <taxon>unclassified sequences</taxon>
        <taxon>metagenomes</taxon>
        <taxon>ecological metagenomes</taxon>
    </lineage>
</organism>
<dbReference type="InterPro" id="IPR001851">
    <property type="entry name" value="ABC_transp_permease"/>
</dbReference>
<name>A0A0F9EQZ8_9ZZZZ</name>
<evidence type="ECO:0000256" key="5">
    <source>
        <dbReference type="ARBA" id="ARBA00023136"/>
    </source>
</evidence>
<proteinExistence type="predicted"/>
<evidence type="ECO:0000256" key="2">
    <source>
        <dbReference type="ARBA" id="ARBA00022475"/>
    </source>
</evidence>
<keyword evidence="5 6" id="KW-0472">Membrane</keyword>
<keyword evidence="4 6" id="KW-1133">Transmembrane helix</keyword>
<evidence type="ECO:0000256" key="3">
    <source>
        <dbReference type="ARBA" id="ARBA00022692"/>
    </source>
</evidence>
<accession>A0A0F9EQZ8</accession>
<evidence type="ECO:0000256" key="1">
    <source>
        <dbReference type="ARBA" id="ARBA00004651"/>
    </source>
</evidence>
<evidence type="ECO:0000313" key="7">
    <source>
        <dbReference type="EMBL" id="KKL26278.1"/>
    </source>
</evidence>
<keyword evidence="2" id="KW-1003">Cell membrane</keyword>
<dbReference type="PANTHER" id="PTHR30482:SF10">
    <property type="entry name" value="HIGH-AFFINITY BRANCHED-CHAIN AMINO ACID TRANSPORT PROTEIN BRAE"/>
    <property type="match status" value="1"/>
</dbReference>
<protein>
    <recommendedName>
        <fullName evidence="8">Branched-chain amino acid ABC transporter permease</fullName>
    </recommendedName>
</protein>
<dbReference type="GO" id="GO:0015658">
    <property type="term" value="F:branched-chain amino acid transmembrane transporter activity"/>
    <property type="evidence" value="ECO:0007669"/>
    <property type="project" value="InterPro"/>
</dbReference>
<feature type="transmembrane region" description="Helical" evidence="6">
    <location>
        <begin position="39"/>
        <end position="56"/>
    </location>
</feature>
<dbReference type="PANTHER" id="PTHR30482">
    <property type="entry name" value="HIGH-AFFINITY BRANCHED-CHAIN AMINO ACID TRANSPORT SYSTEM PERMEASE"/>
    <property type="match status" value="1"/>
</dbReference>
<gene>
    <name evidence="7" type="ORF">LCGC14_2396900</name>
</gene>
<dbReference type="Pfam" id="PF02653">
    <property type="entry name" value="BPD_transp_2"/>
    <property type="match status" value="1"/>
</dbReference>
<comment type="caution">
    <text evidence="7">The sequence shown here is derived from an EMBL/GenBank/DDBJ whole genome shotgun (WGS) entry which is preliminary data.</text>
</comment>